<proteinExistence type="predicted"/>
<dbReference type="PROSITE" id="PS51257">
    <property type="entry name" value="PROKAR_LIPOPROTEIN"/>
    <property type="match status" value="1"/>
</dbReference>
<dbReference type="RefSeq" id="WP_218633367.1">
    <property type="nucleotide sequence ID" value="NZ_JAHVAH010000001.1"/>
</dbReference>
<keyword evidence="2" id="KW-0808">Transferase</keyword>
<dbReference type="GO" id="GO:0032259">
    <property type="term" value="P:methylation"/>
    <property type="evidence" value="ECO:0007669"/>
    <property type="project" value="UniProtKB-KW"/>
</dbReference>
<sequence length="272" mass="30208">MRDRSLAFLVLLLAACSPEADIATSSDNGEVAEQNRLDAVIASDLRSAENKARDQYRHPKETLEFFGVEADDLVVEMWPGGGWYTEILALYLADEGSLALVAADDRLDSVRKLAEAHPDAFKSVLFSPVDSPRDATTFPAGSADVVLTFRNVHNWEMGDEPYGDDMFAAMFDMLRPGGTLGVVEHRLPEDRPDEDMKTSGYMKQSRVVALAEAAGFELVEASEINANPNDTADHPRGVWTLPPRLRLEDQDRDMYLAIGESDRMTLKFRKPE</sequence>
<feature type="chain" id="PRO_5045324743" evidence="1">
    <location>
        <begin position="21"/>
        <end position="272"/>
    </location>
</feature>
<keyword evidence="2" id="KW-0489">Methyltransferase</keyword>
<evidence type="ECO:0000313" key="2">
    <source>
        <dbReference type="EMBL" id="MBW0145466.1"/>
    </source>
</evidence>
<keyword evidence="1" id="KW-0732">Signal</keyword>
<feature type="signal peptide" evidence="1">
    <location>
        <begin position="1"/>
        <end position="20"/>
    </location>
</feature>
<keyword evidence="3" id="KW-1185">Reference proteome</keyword>
<evidence type="ECO:0000313" key="3">
    <source>
        <dbReference type="Proteomes" id="UP000698028"/>
    </source>
</evidence>
<accession>A0ABS6V7L1</accession>
<name>A0ABS6V7L1_9SPHN</name>
<dbReference type="Proteomes" id="UP000698028">
    <property type="component" value="Unassembled WGS sequence"/>
</dbReference>
<dbReference type="EMBL" id="JAHVAH010000001">
    <property type="protein sequence ID" value="MBW0145466.1"/>
    <property type="molecule type" value="Genomic_DNA"/>
</dbReference>
<dbReference type="InterPro" id="IPR016980">
    <property type="entry name" value="S-AdoMet-dep_MeTrfase_Alr7345"/>
</dbReference>
<dbReference type="GO" id="GO:0008168">
    <property type="term" value="F:methyltransferase activity"/>
    <property type="evidence" value="ECO:0007669"/>
    <property type="project" value="UniProtKB-KW"/>
</dbReference>
<protein>
    <submittedName>
        <fullName evidence="2">Methyltransferase</fullName>
    </submittedName>
</protein>
<gene>
    <name evidence="2" type="ORF">KTQ36_09180</name>
</gene>
<evidence type="ECO:0000256" key="1">
    <source>
        <dbReference type="SAM" id="SignalP"/>
    </source>
</evidence>
<comment type="caution">
    <text evidence="2">The sequence shown here is derived from an EMBL/GenBank/DDBJ whole genome shotgun (WGS) entry which is preliminary data.</text>
</comment>
<organism evidence="2 3">
    <name type="scientific">Sphingomicrobium clamense</name>
    <dbReference type="NCBI Taxonomy" id="2851013"/>
    <lineage>
        <taxon>Bacteria</taxon>
        <taxon>Pseudomonadati</taxon>
        <taxon>Pseudomonadota</taxon>
        <taxon>Alphaproteobacteria</taxon>
        <taxon>Sphingomonadales</taxon>
        <taxon>Sphingomonadaceae</taxon>
        <taxon>Sphingomicrobium</taxon>
    </lineage>
</organism>
<dbReference type="PIRSF" id="PIRSF031679">
    <property type="entry name" value="Mtase_Alr7345_prd"/>
    <property type="match status" value="1"/>
</dbReference>
<reference evidence="2 3" key="1">
    <citation type="submission" date="2021-07" db="EMBL/GenBank/DDBJ databases">
        <title>The draft genome sequence of Sphingomicrobium sp. B8.</title>
        <authorList>
            <person name="Mu L."/>
        </authorList>
    </citation>
    <scope>NUCLEOTIDE SEQUENCE [LARGE SCALE GENOMIC DNA]</scope>
    <source>
        <strain evidence="2 3">B8</strain>
    </source>
</reference>